<comment type="subcellular location">
    <subcellularLocation>
        <location evidence="2">Membrane</location>
    </subcellularLocation>
</comment>
<evidence type="ECO:0000259" key="9">
    <source>
        <dbReference type="PROSITE" id="PS50109"/>
    </source>
</evidence>
<evidence type="ECO:0000256" key="8">
    <source>
        <dbReference type="SAM" id="Phobius"/>
    </source>
</evidence>
<comment type="catalytic activity">
    <reaction evidence="1">
        <text>ATP + protein L-histidine = ADP + protein N-phospho-L-histidine.</text>
        <dbReference type="EC" id="2.7.13.3"/>
    </reaction>
</comment>
<dbReference type="Gene3D" id="1.10.287.130">
    <property type="match status" value="1"/>
</dbReference>
<keyword evidence="12" id="KW-1185">Reference proteome</keyword>
<evidence type="ECO:0000256" key="3">
    <source>
        <dbReference type="ARBA" id="ARBA00012438"/>
    </source>
</evidence>
<dbReference type="Pfam" id="PF11845">
    <property type="entry name" value="Tll0287-like"/>
    <property type="match status" value="1"/>
</dbReference>
<dbReference type="Proteomes" id="UP000676565">
    <property type="component" value="Unassembled WGS sequence"/>
</dbReference>
<dbReference type="InterPro" id="IPR005467">
    <property type="entry name" value="His_kinase_dom"/>
</dbReference>
<accession>A0ABS5BXT2</accession>
<dbReference type="SUPFAM" id="SSF47384">
    <property type="entry name" value="Homodimeric domain of signal transducing histidine kinase"/>
    <property type="match status" value="1"/>
</dbReference>
<keyword evidence="4" id="KW-0597">Phosphoprotein</keyword>
<dbReference type="SMART" id="SM00388">
    <property type="entry name" value="HisKA"/>
    <property type="match status" value="1"/>
</dbReference>
<evidence type="ECO:0000259" key="10">
    <source>
        <dbReference type="PROSITE" id="PS50885"/>
    </source>
</evidence>
<feature type="transmembrane region" description="Helical" evidence="8">
    <location>
        <begin position="197"/>
        <end position="218"/>
    </location>
</feature>
<comment type="caution">
    <text evidence="11">The sequence shown here is derived from an EMBL/GenBank/DDBJ whole genome shotgun (WGS) entry which is preliminary data.</text>
</comment>
<organism evidence="11 12">
    <name type="scientific">Gemmata palustris</name>
    <dbReference type="NCBI Taxonomy" id="2822762"/>
    <lineage>
        <taxon>Bacteria</taxon>
        <taxon>Pseudomonadati</taxon>
        <taxon>Planctomycetota</taxon>
        <taxon>Planctomycetia</taxon>
        <taxon>Gemmatales</taxon>
        <taxon>Gemmataceae</taxon>
        <taxon>Gemmata</taxon>
    </lineage>
</organism>
<dbReference type="Pfam" id="PF02518">
    <property type="entry name" value="HATPase_c"/>
    <property type="match status" value="1"/>
</dbReference>
<dbReference type="SUPFAM" id="SSF158472">
    <property type="entry name" value="HAMP domain-like"/>
    <property type="match status" value="1"/>
</dbReference>
<dbReference type="InterPro" id="IPR003594">
    <property type="entry name" value="HATPase_dom"/>
</dbReference>
<evidence type="ECO:0000256" key="2">
    <source>
        <dbReference type="ARBA" id="ARBA00004370"/>
    </source>
</evidence>
<dbReference type="Pfam" id="PF00512">
    <property type="entry name" value="HisKA"/>
    <property type="match status" value="1"/>
</dbReference>
<evidence type="ECO:0000256" key="7">
    <source>
        <dbReference type="ARBA" id="ARBA00023012"/>
    </source>
</evidence>
<feature type="domain" description="Histidine kinase" evidence="9">
    <location>
        <begin position="308"/>
        <end position="525"/>
    </location>
</feature>
<evidence type="ECO:0000256" key="4">
    <source>
        <dbReference type="ARBA" id="ARBA00022553"/>
    </source>
</evidence>
<dbReference type="PROSITE" id="PS50109">
    <property type="entry name" value="HIS_KIN"/>
    <property type="match status" value="1"/>
</dbReference>
<dbReference type="PANTHER" id="PTHR43711:SF1">
    <property type="entry name" value="HISTIDINE KINASE 1"/>
    <property type="match status" value="1"/>
</dbReference>
<dbReference type="InterPro" id="IPR004358">
    <property type="entry name" value="Sig_transdc_His_kin-like_C"/>
</dbReference>
<proteinExistence type="predicted"/>
<dbReference type="InterPro" id="IPR021796">
    <property type="entry name" value="Tll0287-like_dom"/>
</dbReference>
<dbReference type="InterPro" id="IPR003660">
    <property type="entry name" value="HAMP_dom"/>
</dbReference>
<keyword evidence="8" id="KW-0472">Membrane</keyword>
<dbReference type="Gene3D" id="6.10.340.10">
    <property type="match status" value="1"/>
</dbReference>
<sequence length="551" mass="60876">MSYKAFKRLIGETSLERKCRWLLGAGVLILMTGSFLVYAKQTEGLAYEQLETTGRALLSPTVARLHVKGEQFEAVDEFQKLTEKNWPDTLRGYNYKLIKPDAKDDDNKSISEDLTAVHRIQNDPTRNEETRLAPKETAFYYYGAIRAGNTCVNCHKDAAKVGERLARPDLKPGEVMAVVRIRLSTQSIEEGFHTNRAVLFSFAIGTSLLIIAGCYLIIRYVIVKPVKHLKEVSEAIAAGELNIRSEIQTGDEFEDLSHAFNRMLRNLTNIQERNKKLIADLDRKVDELARVNMALFEGNRLKSEFLSTMSHELRDPLTSIIGFSEVLLAAENLTEKQHRYAGNIMTSGQRLMALINDILELAKLEAGKMRLHPEPLNAAQACEHAASLIRPQAEKKNIDVKVVADPNAPPTRQDAGKVHQIVTNLLSNAVKFTPEGGRVTLKAATDGTDLVFTVSDTGVGIAPEEQDLIFEKFRQAANPMTREQGGTGLGLSIVRELAKLLGGDVTVHSELGRGSTFTVRIAARLADEPLLGFELAEEPPALAPRPESVAG</sequence>
<keyword evidence="7" id="KW-0902">Two-component regulatory system</keyword>
<dbReference type="InterPro" id="IPR036890">
    <property type="entry name" value="HATPase_C_sf"/>
</dbReference>
<dbReference type="CDD" id="cd06225">
    <property type="entry name" value="HAMP"/>
    <property type="match status" value="1"/>
</dbReference>
<dbReference type="Pfam" id="PF00672">
    <property type="entry name" value="HAMP"/>
    <property type="match status" value="1"/>
</dbReference>
<dbReference type="PRINTS" id="PR00344">
    <property type="entry name" value="BCTRLSENSOR"/>
</dbReference>
<dbReference type="InterPro" id="IPR036097">
    <property type="entry name" value="HisK_dim/P_sf"/>
</dbReference>
<dbReference type="EMBL" id="JAGKQQ010000001">
    <property type="protein sequence ID" value="MBP3958554.1"/>
    <property type="molecule type" value="Genomic_DNA"/>
</dbReference>
<reference evidence="11 12" key="1">
    <citation type="submission" date="2021-04" db="EMBL/GenBank/DDBJ databases">
        <authorList>
            <person name="Ivanova A."/>
        </authorList>
    </citation>
    <scope>NUCLEOTIDE SEQUENCE [LARGE SCALE GENOMIC DNA]</scope>
    <source>
        <strain evidence="11 12">G18</strain>
    </source>
</reference>
<dbReference type="EC" id="2.7.13.3" evidence="3"/>
<dbReference type="InterPro" id="IPR050736">
    <property type="entry name" value="Sensor_HK_Regulatory"/>
</dbReference>
<keyword evidence="5" id="KW-0808">Transferase</keyword>
<keyword evidence="8" id="KW-0812">Transmembrane</keyword>
<evidence type="ECO:0000313" key="12">
    <source>
        <dbReference type="Proteomes" id="UP000676565"/>
    </source>
</evidence>
<gene>
    <name evidence="11" type="ORF">J8F10_25170</name>
</gene>
<keyword evidence="8" id="KW-1133">Transmembrane helix</keyword>
<dbReference type="PROSITE" id="PS50885">
    <property type="entry name" value="HAMP"/>
    <property type="match status" value="1"/>
</dbReference>
<dbReference type="CDD" id="cd16922">
    <property type="entry name" value="HATPase_EvgS-ArcB-TorS-like"/>
    <property type="match status" value="1"/>
</dbReference>
<dbReference type="SMART" id="SM00304">
    <property type="entry name" value="HAMP"/>
    <property type="match status" value="1"/>
</dbReference>
<evidence type="ECO:0000256" key="5">
    <source>
        <dbReference type="ARBA" id="ARBA00022679"/>
    </source>
</evidence>
<dbReference type="Gene3D" id="3.30.565.10">
    <property type="entry name" value="Histidine kinase-like ATPase, C-terminal domain"/>
    <property type="match status" value="1"/>
</dbReference>
<evidence type="ECO:0000313" key="11">
    <source>
        <dbReference type="EMBL" id="MBP3958554.1"/>
    </source>
</evidence>
<name>A0ABS5BXT2_9BACT</name>
<dbReference type="CDD" id="cd00082">
    <property type="entry name" value="HisKA"/>
    <property type="match status" value="1"/>
</dbReference>
<evidence type="ECO:0000256" key="6">
    <source>
        <dbReference type="ARBA" id="ARBA00022777"/>
    </source>
</evidence>
<dbReference type="InterPro" id="IPR003661">
    <property type="entry name" value="HisK_dim/P_dom"/>
</dbReference>
<dbReference type="RefSeq" id="WP_210658644.1">
    <property type="nucleotide sequence ID" value="NZ_JAGKQQ010000001.1"/>
</dbReference>
<dbReference type="PANTHER" id="PTHR43711">
    <property type="entry name" value="TWO-COMPONENT HISTIDINE KINASE"/>
    <property type="match status" value="1"/>
</dbReference>
<dbReference type="SMART" id="SM00387">
    <property type="entry name" value="HATPase_c"/>
    <property type="match status" value="1"/>
</dbReference>
<keyword evidence="6" id="KW-0418">Kinase</keyword>
<feature type="transmembrane region" description="Helical" evidence="8">
    <location>
        <begin position="21"/>
        <end position="39"/>
    </location>
</feature>
<feature type="domain" description="HAMP" evidence="10">
    <location>
        <begin position="220"/>
        <end position="272"/>
    </location>
</feature>
<protein>
    <recommendedName>
        <fullName evidence="3">histidine kinase</fullName>
        <ecNumber evidence="3">2.7.13.3</ecNumber>
    </recommendedName>
</protein>
<dbReference type="SUPFAM" id="SSF55874">
    <property type="entry name" value="ATPase domain of HSP90 chaperone/DNA topoisomerase II/histidine kinase"/>
    <property type="match status" value="1"/>
</dbReference>
<evidence type="ECO:0000256" key="1">
    <source>
        <dbReference type="ARBA" id="ARBA00000085"/>
    </source>
</evidence>